<proteinExistence type="inferred from homology"/>
<dbReference type="Gene3D" id="2.60.260.20">
    <property type="entry name" value="Urease metallochaperone UreE, N-terminal domain"/>
    <property type="match status" value="1"/>
</dbReference>
<dbReference type="Proteomes" id="UP001055804">
    <property type="component" value="Unassembled WGS sequence"/>
</dbReference>
<dbReference type="Pfam" id="PF02814">
    <property type="entry name" value="UreE_N"/>
    <property type="match status" value="1"/>
</dbReference>
<keyword evidence="2 5" id="KW-0963">Cytoplasm</keyword>
<evidence type="ECO:0000256" key="2">
    <source>
        <dbReference type="ARBA" id="ARBA00022490"/>
    </source>
</evidence>
<organism evidence="8 9">
    <name type="scientific">Futiania mangrovi</name>
    <dbReference type="NCBI Taxonomy" id="2959716"/>
    <lineage>
        <taxon>Bacteria</taxon>
        <taxon>Pseudomonadati</taxon>
        <taxon>Pseudomonadota</taxon>
        <taxon>Alphaproteobacteria</taxon>
        <taxon>Futianiales</taxon>
        <taxon>Futianiaceae</taxon>
        <taxon>Futiania</taxon>
    </lineage>
</organism>
<keyword evidence="4 5" id="KW-0143">Chaperone</keyword>
<dbReference type="SMART" id="SM00988">
    <property type="entry name" value="UreE_N"/>
    <property type="match status" value="1"/>
</dbReference>
<evidence type="ECO:0000313" key="8">
    <source>
        <dbReference type="EMBL" id="MCP1337078.1"/>
    </source>
</evidence>
<dbReference type="GO" id="GO:0016151">
    <property type="term" value="F:nickel cation binding"/>
    <property type="evidence" value="ECO:0007669"/>
    <property type="project" value="UniProtKB-UniRule"/>
</dbReference>
<dbReference type="GO" id="GO:0051082">
    <property type="term" value="F:unfolded protein binding"/>
    <property type="evidence" value="ECO:0007669"/>
    <property type="project" value="UniProtKB-UniRule"/>
</dbReference>
<evidence type="ECO:0000256" key="3">
    <source>
        <dbReference type="ARBA" id="ARBA00022596"/>
    </source>
</evidence>
<dbReference type="InterPro" id="IPR036118">
    <property type="entry name" value="UreE_N_sf"/>
</dbReference>
<dbReference type="InterPro" id="IPR004029">
    <property type="entry name" value="UreE_N"/>
</dbReference>
<protein>
    <recommendedName>
        <fullName evidence="5">Urease accessory protein UreE</fullName>
    </recommendedName>
</protein>
<evidence type="ECO:0000256" key="1">
    <source>
        <dbReference type="ARBA" id="ARBA00004496"/>
    </source>
</evidence>
<dbReference type="InterPro" id="IPR012406">
    <property type="entry name" value="UreE"/>
</dbReference>
<feature type="compositionally biased region" description="Basic residues" evidence="6">
    <location>
        <begin position="144"/>
        <end position="156"/>
    </location>
</feature>
<dbReference type="InterPro" id="IPR007864">
    <property type="entry name" value="UreE_C_dom"/>
</dbReference>
<dbReference type="GO" id="GO:0019627">
    <property type="term" value="P:urea metabolic process"/>
    <property type="evidence" value="ECO:0007669"/>
    <property type="project" value="InterPro"/>
</dbReference>
<keyword evidence="3 5" id="KW-0533">Nickel</keyword>
<comment type="caution">
    <text evidence="8">The sequence shown here is derived from an EMBL/GenBank/DDBJ whole genome shotgun (WGS) entry which is preliminary data.</text>
</comment>
<evidence type="ECO:0000256" key="5">
    <source>
        <dbReference type="HAMAP-Rule" id="MF_00822"/>
    </source>
</evidence>
<dbReference type="Gene3D" id="3.30.70.790">
    <property type="entry name" value="UreE, C-terminal domain"/>
    <property type="match status" value="1"/>
</dbReference>
<reference evidence="8" key="1">
    <citation type="submission" date="2022-06" db="EMBL/GenBank/DDBJ databases">
        <title>Isolation and Genomics of Futiania mangrovii gen. nov., sp. nov., a Rare and Metabolically-versatile member in the Class Alphaproteobacteria.</title>
        <authorList>
            <person name="Liu L."/>
            <person name="Huang W.-C."/>
            <person name="Pan J."/>
            <person name="Li J."/>
            <person name="Huang Y."/>
            <person name="Du H."/>
            <person name="Liu Y."/>
            <person name="Li M."/>
        </authorList>
    </citation>
    <scope>NUCLEOTIDE SEQUENCE</scope>
    <source>
        <strain evidence="8">FT118</strain>
    </source>
</reference>
<comment type="subcellular location">
    <subcellularLocation>
        <location evidence="1 5">Cytoplasm</location>
    </subcellularLocation>
</comment>
<evidence type="ECO:0000256" key="6">
    <source>
        <dbReference type="SAM" id="MobiDB-lite"/>
    </source>
</evidence>
<keyword evidence="9" id="KW-1185">Reference proteome</keyword>
<dbReference type="RefSeq" id="WP_269333013.1">
    <property type="nucleotide sequence ID" value="NZ_JAMZFT010000002.1"/>
</dbReference>
<accession>A0A9J6PF48</accession>
<dbReference type="EMBL" id="JAMZFT010000002">
    <property type="protein sequence ID" value="MCP1337078.1"/>
    <property type="molecule type" value="Genomic_DNA"/>
</dbReference>
<dbReference type="Pfam" id="PF05194">
    <property type="entry name" value="UreE_C"/>
    <property type="match status" value="1"/>
</dbReference>
<gene>
    <name evidence="5" type="primary">ureE</name>
    <name evidence="8" type="ORF">NJQ99_11700</name>
</gene>
<dbReference type="AlphaFoldDB" id="A0A9J6PF48"/>
<evidence type="ECO:0000256" key="4">
    <source>
        <dbReference type="ARBA" id="ARBA00023186"/>
    </source>
</evidence>
<feature type="region of interest" description="Disordered" evidence="6">
    <location>
        <begin position="137"/>
        <end position="171"/>
    </location>
</feature>
<dbReference type="HAMAP" id="MF_00822">
    <property type="entry name" value="UreE"/>
    <property type="match status" value="1"/>
</dbReference>
<evidence type="ECO:0000259" key="7">
    <source>
        <dbReference type="SMART" id="SM00988"/>
    </source>
</evidence>
<evidence type="ECO:0000313" key="9">
    <source>
        <dbReference type="Proteomes" id="UP001055804"/>
    </source>
</evidence>
<dbReference type="SUPFAM" id="SSF69287">
    <property type="entry name" value="Urease metallochaperone UreE, N-terminal domain"/>
    <property type="match status" value="1"/>
</dbReference>
<dbReference type="GO" id="GO:0005737">
    <property type="term" value="C:cytoplasm"/>
    <property type="evidence" value="ECO:0007669"/>
    <property type="project" value="UniProtKB-SubCell"/>
</dbReference>
<name>A0A9J6PF48_9PROT</name>
<sequence length="171" mass="18252">MLVAREAVAGGGKGPVADTVTLDLEGRRRRRIALTTDGGVAFLLDLPEVTDLKAGDGLKLSDGRMIRVIAAPEPLMEVTARDGHLLMRLVWHIGNRHLAAMIGEGRVLLRRDHVIADMIRGLGGEVREVTAPFEPEGGAYARGGHGHAHSHAHHAHGHGETHAHSHGHAHG</sequence>
<dbReference type="SUPFAM" id="SSF69737">
    <property type="entry name" value="Urease metallochaperone UreE, C-terminal domain"/>
    <property type="match status" value="1"/>
</dbReference>
<dbReference type="CDD" id="cd00571">
    <property type="entry name" value="UreE"/>
    <property type="match status" value="1"/>
</dbReference>
<comment type="similarity">
    <text evidence="5">Belongs to the UreE family.</text>
</comment>
<dbReference type="GO" id="GO:0065003">
    <property type="term" value="P:protein-containing complex assembly"/>
    <property type="evidence" value="ECO:0007669"/>
    <property type="project" value="InterPro"/>
</dbReference>
<dbReference type="GO" id="GO:0006457">
    <property type="term" value="P:protein folding"/>
    <property type="evidence" value="ECO:0007669"/>
    <property type="project" value="InterPro"/>
</dbReference>
<feature type="domain" description="UreE urease accessory N-terminal" evidence="7">
    <location>
        <begin position="1"/>
        <end position="66"/>
    </location>
</feature>
<comment type="function">
    <text evidence="5">Involved in urease metallocenter assembly. Binds nickel. Probably functions as a nickel donor during metallocenter assembly.</text>
</comment>